<protein>
    <submittedName>
        <fullName evidence="1">Uncharacterized protein</fullName>
    </submittedName>
</protein>
<proteinExistence type="predicted"/>
<dbReference type="AlphaFoldDB" id="A0AA41X6Y9"/>
<evidence type="ECO:0000313" key="1">
    <source>
        <dbReference type="EMBL" id="MCP3429719.1"/>
    </source>
</evidence>
<keyword evidence="2" id="KW-1185">Reference proteome</keyword>
<comment type="caution">
    <text evidence="1">The sequence shown here is derived from an EMBL/GenBank/DDBJ whole genome shotgun (WGS) entry which is preliminary data.</text>
</comment>
<sequence>MQLISISLYAVELNLPIKYHQLLSTYTEAMMSRKDRLNSNVTNIGAKQIIPEQLESLEIGEIAILDGKAFMRVENSEPMDDKDTEAK</sequence>
<reference evidence="1" key="1">
    <citation type="submission" date="2022-07" db="EMBL/GenBank/DDBJ databases">
        <title>Characterization of the Novel Bacterium Alteromonas immobilis LMIT006 and Alteromonas gregis LMIT007.</title>
        <authorList>
            <person name="Lin X."/>
        </authorList>
    </citation>
    <scope>NUCLEOTIDE SEQUENCE</scope>
    <source>
        <strain evidence="1">LMIT007</strain>
    </source>
</reference>
<name>A0AA41X6Y9_9ALTE</name>
<gene>
    <name evidence="1" type="ORF">NLF92_12305</name>
</gene>
<dbReference type="EMBL" id="JANATA010000032">
    <property type="protein sequence ID" value="MCP3429719.1"/>
    <property type="molecule type" value="Genomic_DNA"/>
</dbReference>
<evidence type="ECO:0000313" key="2">
    <source>
        <dbReference type="Proteomes" id="UP001165413"/>
    </source>
</evidence>
<dbReference type="RefSeq" id="WP_254102407.1">
    <property type="nucleotide sequence ID" value="NZ_JANATA010000032.1"/>
</dbReference>
<dbReference type="Proteomes" id="UP001165413">
    <property type="component" value="Unassembled WGS sequence"/>
</dbReference>
<organism evidence="1 2">
    <name type="scientific">Opacimonas viscosa</name>
    <dbReference type="NCBI Taxonomy" id="2961944"/>
    <lineage>
        <taxon>Bacteria</taxon>
        <taxon>Pseudomonadati</taxon>
        <taxon>Pseudomonadota</taxon>
        <taxon>Gammaproteobacteria</taxon>
        <taxon>Alteromonadales</taxon>
        <taxon>Alteromonadaceae</taxon>
        <taxon>Opacimonas</taxon>
    </lineage>
</organism>
<accession>A0AA41X6Y9</accession>